<comment type="caution">
    <text evidence="1">The sequence shown here is derived from an EMBL/GenBank/DDBJ whole genome shotgun (WGS) entry which is preliminary data.</text>
</comment>
<dbReference type="Proteomes" id="UP000283587">
    <property type="component" value="Unassembled WGS sequence"/>
</dbReference>
<dbReference type="AlphaFoldDB" id="A0A418ZPL3"/>
<accession>A0A418ZPL3</accession>
<dbReference type="EMBL" id="QZEW01000272">
    <property type="protein sequence ID" value="RJK96190.1"/>
    <property type="molecule type" value="Genomic_DNA"/>
</dbReference>
<sequence length="74" mass="8181">MRAPAGGRIRGFARKRLAAATFPVPIAGSAGIAGRHVARSRPVRDGRILKEKLHRMGLALRSRWIFQTPPRQVN</sequence>
<name>A0A418ZPL3_9RHOB</name>
<organism evidence="1 2">
    <name type="scientific">Paracoccus siganidrum</name>
    <dbReference type="NCBI Taxonomy" id="1276757"/>
    <lineage>
        <taxon>Bacteria</taxon>
        <taxon>Pseudomonadati</taxon>
        <taxon>Pseudomonadota</taxon>
        <taxon>Alphaproteobacteria</taxon>
        <taxon>Rhodobacterales</taxon>
        <taxon>Paracoccaceae</taxon>
        <taxon>Paracoccus</taxon>
    </lineage>
</organism>
<reference evidence="2" key="1">
    <citation type="submission" date="2018-09" db="EMBL/GenBank/DDBJ databases">
        <title>Paracoccus onubensis nov. sp. a moderate halophilic bacterium isolated from Gruta de las Maravillas (Aracena, Spain).</title>
        <authorList>
            <person name="Jurado V."/>
            <person name="Gutierrez-Patricio S."/>
            <person name="Gonzalez-Pimentel J.L."/>
            <person name="Miller A.Z."/>
            <person name="Laiz L."/>
            <person name="Saiz-Jimenez C."/>
        </authorList>
    </citation>
    <scope>NUCLEOTIDE SEQUENCE [LARGE SCALE GENOMIC DNA]</scope>
    <source>
        <strain evidence="2">DSM 26381</strain>
    </source>
</reference>
<evidence type="ECO:0000313" key="2">
    <source>
        <dbReference type="Proteomes" id="UP000283587"/>
    </source>
</evidence>
<protein>
    <submittedName>
        <fullName evidence="1">Uncharacterized protein</fullName>
    </submittedName>
</protein>
<keyword evidence="2" id="KW-1185">Reference proteome</keyword>
<proteinExistence type="predicted"/>
<gene>
    <name evidence="1" type="ORF">D3P05_24410</name>
</gene>
<evidence type="ECO:0000313" key="1">
    <source>
        <dbReference type="EMBL" id="RJK96190.1"/>
    </source>
</evidence>